<dbReference type="EMBL" id="JAKOGI010000373">
    <property type="protein sequence ID" value="KAJ8435960.1"/>
    <property type="molecule type" value="Genomic_DNA"/>
</dbReference>
<feature type="compositionally biased region" description="Acidic residues" evidence="1">
    <location>
        <begin position="100"/>
        <end position="110"/>
    </location>
</feature>
<keyword evidence="3" id="KW-1185">Reference proteome</keyword>
<feature type="region of interest" description="Disordered" evidence="1">
    <location>
        <begin position="26"/>
        <end position="143"/>
    </location>
</feature>
<feature type="compositionally biased region" description="Basic and acidic residues" evidence="1">
    <location>
        <begin position="39"/>
        <end position="64"/>
    </location>
</feature>
<sequence>MVDLVGLYDFDVHSLCQPQTGEVDVFDSDLVENSGQANDEDRDHDDSEDSDFREWNSDGPEKFENFSLDEEDDLELENESLDGKVDVFDSDVEGNSRQADDEDSDHDDSEDKWQSNGSEESQNFSLDEVDDLEHKNESLDDINLETDTQLHMTLGYGSIDDDLGGSL</sequence>
<feature type="compositionally biased region" description="Polar residues" evidence="1">
    <location>
        <begin position="114"/>
        <end position="125"/>
    </location>
</feature>
<evidence type="ECO:0000256" key="1">
    <source>
        <dbReference type="SAM" id="MobiDB-lite"/>
    </source>
</evidence>
<proteinExistence type="predicted"/>
<gene>
    <name evidence="2" type="ORF">Cgig2_017498</name>
</gene>
<name>A0A9Q1QCP2_9CARY</name>
<feature type="compositionally biased region" description="Acidic residues" evidence="1">
    <location>
        <begin position="67"/>
        <end position="80"/>
    </location>
</feature>
<evidence type="ECO:0000313" key="2">
    <source>
        <dbReference type="EMBL" id="KAJ8435960.1"/>
    </source>
</evidence>
<protein>
    <submittedName>
        <fullName evidence="2">Uncharacterized protein</fullName>
    </submittedName>
</protein>
<organism evidence="2 3">
    <name type="scientific">Carnegiea gigantea</name>
    <dbReference type="NCBI Taxonomy" id="171969"/>
    <lineage>
        <taxon>Eukaryota</taxon>
        <taxon>Viridiplantae</taxon>
        <taxon>Streptophyta</taxon>
        <taxon>Embryophyta</taxon>
        <taxon>Tracheophyta</taxon>
        <taxon>Spermatophyta</taxon>
        <taxon>Magnoliopsida</taxon>
        <taxon>eudicotyledons</taxon>
        <taxon>Gunneridae</taxon>
        <taxon>Pentapetalae</taxon>
        <taxon>Caryophyllales</taxon>
        <taxon>Cactineae</taxon>
        <taxon>Cactaceae</taxon>
        <taxon>Cactoideae</taxon>
        <taxon>Echinocereeae</taxon>
        <taxon>Carnegiea</taxon>
    </lineage>
</organism>
<reference evidence="2" key="1">
    <citation type="submission" date="2022-04" db="EMBL/GenBank/DDBJ databases">
        <title>Carnegiea gigantea Genome sequencing and assembly v2.</title>
        <authorList>
            <person name="Copetti D."/>
            <person name="Sanderson M.J."/>
            <person name="Burquez A."/>
            <person name="Wojciechowski M.F."/>
        </authorList>
    </citation>
    <scope>NUCLEOTIDE SEQUENCE</scope>
    <source>
        <strain evidence="2">SGP5-SGP5p</strain>
        <tissue evidence="2">Aerial part</tissue>
    </source>
</reference>
<accession>A0A9Q1QCP2</accession>
<dbReference type="Proteomes" id="UP001153076">
    <property type="component" value="Unassembled WGS sequence"/>
</dbReference>
<dbReference type="AlphaFoldDB" id="A0A9Q1QCP2"/>
<evidence type="ECO:0000313" key="3">
    <source>
        <dbReference type="Proteomes" id="UP001153076"/>
    </source>
</evidence>
<comment type="caution">
    <text evidence="2">The sequence shown here is derived from an EMBL/GenBank/DDBJ whole genome shotgun (WGS) entry which is preliminary data.</text>
</comment>